<evidence type="ECO:0000259" key="3">
    <source>
        <dbReference type="PROSITE" id="PS01031"/>
    </source>
</evidence>
<accession>A0A919VKX3</accession>
<sequence length="119" mass="13334">MSLSVLRPALFGNDTTETDDAYLVDIEVPGVRRRDLTVEVTGGELRVSGEIVEKEKIGWLRHRTRRTGRFAYRRSLPAGIDTEHISADLTDGVLTVRVPKTEAARRRRITVQAAHSPAR</sequence>
<dbReference type="RefSeq" id="WP_212988525.1">
    <property type="nucleotide sequence ID" value="NZ_BAABEA010000019.1"/>
</dbReference>
<dbReference type="CDD" id="cd06464">
    <property type="entry name" value="ACD_sHsps-like"/>
    <property type="match status" value="1"/>
</dbReference>
<dbReference type="Proteomes" id="UP000681340">
    <property type="component" value="Unassembled WGS sequence"/>
</dbReference>
<gene>
    <name evidence="4" type="ORF">Aau02nite_24990</name>
</gene>
<reference evidence="4" key="1">
    <citation type="submission" date="2021-03" db="EMBL/GenBank/DDBJ databases">
        <title>Whole genome shotgun sequence of Actinoplanes auranticolor NBRC 12245.</title>
        <authorList>
            <person name="Komaki H."/>
            <person name="Tamura T."/>
        </authorList>
    </citation>
    <scope>NUCLEOTIDE SEQUENCE</scope>
    <source>
        <strain evidence="4">NBRC 12245</strain>
    </source>
</reference>
<dbReference type="InterPro" id="IPR031107">
    <property type="entry name" value="Small_HSP"/>
</dbReference>
<protein>
    <recommendedName>
        <fullName evidence="3">SHSP domain-containing protein</fullName>
    </recommendedName>
</protein>
<dbReference type="PROSITE" id="PS01031">
    <property type="entry name" value="SHSP"/>
    <property type="match status" value="1"/>
</dbReference>
<keyword evidence="5" id="KW-1185">Reference proteome</keyword>
<dbReference type="SUPFAM" id="SSF49764">
    <property type="entry name" value="HSP20-like chaperones"/>
    <property type="match status" value="1"/>
</dbReference>
<dbReference type="EMBL" id="BOQL01000021">
    <property type="protein sequence ID" value="GIM66892.1"/>
    <property type="molecule type" value="Genomic_DNA"/>
</dbReference>
<dbReference type="Pfam" id="PF00011">
    <property type="entry name" value="HSP20"/>
    <property type="match status" value="1"/>
</dbReference>
<evidence type="ECO:0000313" key="4">
    <source>
        <dbReference type="EMBL" id="GIM66892.1"/>
    </source>
</evidence>
<evidence type="ECO:0000256" key="2">
    <source>
        <dbReference type="RuleBase" id="RU003616"/>
    </source>
</evidence>
<feature type="domain" description="SHSP" evidence="3">
    <location>
        <begin position="1"/>
        <end position="114"/>
    </location>
</feature>
<dbReference type="AlphaFoldDB" id="A0A919VKX3"/>
<evidence type="ECO:0000313" key="5">
    <source>
        <dbReference type="Proteomes" id="UP000681340"/>
    </source>
</evidence>
<dbReference type="InterPro" id="IPR002068">
    <property type="entry name" value="A-crystallin/Hsp20_dom"/>
</dbReference>
<name>A0A919VKX3_9ACTN</name>
<dbReference type="Gene3D" id="2.60.40.790">
    <property type="match status" value="1"/>
</dbReference>
<dbReference type="PANTHER" id="PTHR11527">
    <property type="entry name" value="HEAT-SHOCK PROTEIN 20 FAMILY MEMBER"/>
    <property type="match status" value="1"/>
</dbReference>
<comment type="caution">
    <text evidence="4">The sequence shown here is derived from an EMBL/GenBank/DDBJ whole genome shotgun (WGS) entry which is preliminary data.</text>
</comment>
<dbReference type="InterPro" id="IPR008978">
    <property type="entry name" value="HSP20-like_chaperone"/>
</dbReference>
<comment type="similarity">
    <text evidence="1 2">Belongs to the small heat shock protein (HSP20) family.</text>
</comment>
<organism evidence="4 5">
    <name type="scientific">Actinoplanes auranticolor</name>
    <dbReference type="NCBI Taxonomy" id="47988"/>
    <lineage>
        <taxon>Bacteria</taxon>
        <taxon>Bacillati</taxon>
        <taxon>Actinomycetota</taxon>
        <taxon>Actinomycetes</taxon>
        <taxon>Micromonosporales</taxon>
        <taxon>Micromonosporaceae</taxon>
        <taxon>Actinoplanes</taxon>
    </lineage>
</organism>
<proteinExistence type="inferred from homology"/>
<evidence type="ECO:0000256" key="1">
    <source>
        <dbReference type="PROSITE-ProRule" id="PRU00285"/>
    </source>
</evidence>